<evidence type="ECO:0000256" key="9">
    <source>
        <dbReference type="HAMAP-Rule" id="MF_00104"/>
    </source>
</evidence>
<keyword evidence="8 9" id="KW-0694">RNA-binding</keyword>
<dbReference type="GO" id="GO:0004525">
    <property type="term" value="F:ribonuclease III activity"/>
    <property type="evidence" value="ECO:0007669"/>
    <property type="project" value="UniProtKB-UniRule"/>
</dbReference>
<dbReference type="InterPro" id="IPR036389">
    <property type="entry name" value="RNase_III_sf"/>
</dbReference>
<dbReference type="Pfam" id="PF14622">
    <property type="entry name" value="Ribonucleas_3_3"/>
    <property type="match status" value="1"/>
</dbReference>
<keyword evidence="9" id="KW-0699">rRNA-binding</keyword>
<dbReference type="EMBL" id="PCVN01000009">
    <property type="protein sequence ID" value="PIQ74750.1"/>
    <property type="molecule type" value="Genomic_DNA"/>
</dbReference>
<evidence type="ECO:0000256" key="3">
    <source>
        <dbReference type="ARBA" id="ARBA00022552"/>
    </source>
</evidence>
<evidence type="ECO:0000256" key="1">
    <source>
        <dbReference type="ARBA" id="ARBA00000109"/>
    </source>
</evidence>
<evidence type="ECO:0000256" key="8">
    <source>
        <dbReference type="ARBA" id="ARBA00022884"/>
    </source>
</evidence>
<feature type="domain" description="DRBM" evidence="10">
    <location>
        <begin position="199"/>
        <end position="264"/>
    </location>
</feature>
<dbReference type="GO" id="GO:0019843">
    <property type="term" value="F:rRNA binding"/>
    <property type="evidence" value="ECO:0007669"/>
    <property type="project" value="UniProtKB-KW"/>
</dbReference>
<dbReference type="Proteomes" id="UP000231550">
    <property type="component" value="Unassembled WGS sequence"/>
</dbReference>
<comment type="caution">
    <text evidence="12">The sequence shown here is derived from an EMBL/GenBank/DDBJ whole genome shotgun (WGS) entry which is preliminary data.</text>
</comment>
<dbReference type="GO" id="GO:0010468">
    <property type="term" value="P:regulation of gene expression"/>
    <property type="evidence" value="ECO:0007669"/>
    <property type="project" value="TreeGrafter"/>
</dbReference>
<dbReference type="SUPFAM" id="SSF54768">
    <property type="entry name" value="dsRNA-binding domain-like"/>
    <property type="match status" value="1"/>
</dbReference>
<sequence>MPKIFTPRVVTRRAKRGFEHLNLDIWKLFRISRFEFRASNVKDISVLENKLGISFKNKDLLLQALTHRSYINENPKFGLEHNERLEFLGDAVLELVVTEYLYKNYPNPEGELTNWRAALVRAETLSTVADELNFNDFLLLSRGEAKDTGRARQYILANALEAIIGAIYLDRGYEAAQVFIQKNIICYLKEILEKGAYRDAKSLFQEEAQERVGVTPTYEVIKEWGPDHAKHFRVGVFLGSELVAEGEGISKQEAQLEAAKNGLEVKGWEG</sequence>
<reference evidence="12 13" key="1">
    <citation type="submission" date="2017-09" db="EMBL/GenBank/DDBJ databases">
        <title>Depth-based differentiation of microbial function through sediment-hosted aquifers and enrichment of novel symbionts in the deep terrestrial subsurface.</title>
        <authorList>
            <person name="Probst A.J."/>
            <person name="Ladd B."/>
            <person name="Jarett J.K."/>
            <person name="Geller-Mcgrath D.E."/>
            <person name="Sieber C.M."/>
            <person name="Emerson J.B."/>
            <person name="Anantharaman K."/>
            <person name="Thomas B.C."/>
            <person name="Malmstrom R."/>
            <person name="Stieglmeier M."/>
            <person name="Klingl A."/>
            <person name="Woyke T."/>
            <person name="Ryan C.M."/>
            <person name="Banfield J.F."/>
        </authorList>
    </citation>
    <scope>NUCLEOTIDE SEQUENCE [LARGE SCALE GENOMIC DNA]</scope>
    <source>
        <strain evidence="12">CG11_big_fil_rev_8_21_14_0_20_44_10</strain>
    </source>
</reference>
<protein>
    <recommendedName>
        <fullName evidence="9">Ribonuclease 3</fullName>
        <ecNumber evidence="9">3.1.26.3</ecNumber>
    </recommendedName>
    <alternativeName>
        <fullName evidence="9">Ribonuclease III</fullName>
        <shortName evidence="9">RNase III</shortName>
    </alternativeName>
</protein>
<dbReference type="InterPro" id="IPR011907">
    <property type="entry name" value="RNase_III"/>
</dbReference>
<evidence type="ECO:0000313" key="12">
    <source>
        <dbReference type="EMBL" id="PIQ74750.1"/>
    </source>
</evidence>
<keyword evidence="5 9" id="KW-0540">Nuclease</keyword>
<keyword evidence="9" id="KW-0460">Magnesium</keyword>
<dbReference type="SMART" id="SM00535">
    <property type="entry name" value="RIBOc"/>
    <property type="match status" value="1"/>
</dbReference>
<dbReference type="GO" id="GO:0008033">
    <property type="term" value="P:tRNA processing"/>
    <property type="evidence" value="ECO:0007669"/>
    <property type="project" value="UniProtKB-KW"/>
</dbReference>
<dbReference type="PROSITE" id="PS50142">
    <property type="entry name" value="RNASE_3_2"/>
    <property type="match status" value="1"/>
</dbReference>
<feature type="binding site" evidence="9">
    <location>
        <position position="86"/>
    </location>
    <ligand>
        <name>Mg(2+)</name>
        <dbReference type="ChEBI" id="CHEBI:18420"/>
    </ligand>
</feature>
<evidence type="ECO:0000256" key="6">
    <source>
        <dbReference type="ARBA" id="ARBA00022759"/>
    </source>
</evidence>
<comment type="function">
    <text evidence="9">Digests double-stranded RNA. Involved in the processing of primary rRNA transcript to yield the immediate precursors to the large and small rRNAs (23S and 16S). Processes some mRNAs, and tRNAs when they are encoded in the rRNA operon. Processes pre-crRNA and tracrRNA of type II CRISPR loci if present in the organism.</text>
</comment>
<dbReference type="CDD" id="cd10845">
    <property type="entry name" value="DSRM_RNAse_III_family"/>
    <property type="match status" value="1"/>
</dbReference>
<organism evidence="12 13">
    <name type="scientific">Candidatus Portnoybacteria bacterium CG11_big_fil_rev_8_21_14_0_20_44_10</name>
    <dbReference type="NCBI Taxonomy" id="1974818"/>
    <lineage>
        <taxon>Bacteria</taxon>
        <taxon>Candidatus Portnoyibacteriota</taxon>
    </lineage>
</organism>
<dbReference type="Gene3D" id="3.30.160.20">
    <property type="match status" value="1"/>
</dbReference>
<evidence type="ECO:0000256" key="5">
    <source>
        <dbReference type="ARBA" id="ARBA00022722"/>
    </source>
</evidence>
<comment type="similarity">
    <text evidence="2">Belongs to the ribonuclease III family.</text>
</comment>
<keyword evidence="7 9" id="KW-0378">Hydrolase</keyword>
<dbReference type="EC" id="3.1.26.3" evidence="9"/>
<comment type="subcellular location">
    <subcellularLocation>
        <location evidence="9">Cytoplasm</location>
    </subcellularLocation>
</comment>
<comment type="catalytic activity">
    <reaction evidence="1 9">
        <text>Endonucleolytic cleavage to 5'-phosphomonoester.</text>
        <dbReference type="EC" id="3.1.26.3"/>
    </reaction>
</comment>
<evidence type="ECO:0000259" key="11">
    <source>
        <dbReference type="PROSITE" id="PS50142"/>
    </source>
</evidence>
<comment type="cofactor">
    <cofactor evidence="9">
        <name>Mg(2+)</name>
        <dbReference type="ChEBI" id="CHEBI:18420"/>
    </cofactor>
</comment>
<evidence type="ECO:0000256" key="7">
    <source>
        <dbReference type="ARBA" id="ARBA00022801"/>
    </source>
</evidence>
<dbReference type="PROSITE" id="PS50137">
    <property type="entry name" value="DS_RBD"/>
    <property type="match status" value="1"/>
</dbReference>
<proteinExistence type="inferred from homology"/>
<dbReference type="GO" id="GO:0005737">
    <property type="term" value="C:cytoplasm"/>
    <property type="evidence" value="ECO:0007669"/>
    <property type="project" value="UniProtKB-SubCell"/>
</dbReference>
<dbReference type="GO" id="GO:0003725">
    <property type="term" value="F:double-stranded RNA binding"/>
    <property type="evidence" value="ECO:0007669"/>
    <property type="project" value="TreeGrafter"/>
</dbReference>
<feature type="domain" description="RNase III" evidence="11">
    <location>
        <begin position="44"/>
        <end position="172"/>
    </location>
</feature>
<dbReference type="PANTHER" id="PTHR11207:SF0">
    <property type="entry name" value="RIBONUCLEASE 3"/>
    <property type="match status" value="1"/>
</dbReference>
<keyword evidence="9" id="KW-0479">Metal-binding</keyword>
<evidence type="ECO:0000259" key="10">
    <source>
        <dbReference type="PROSITE" id="PS50137"/>
    </source>
</evidence>
<dbReference type="CDD" id="cd00593">
    <property type="entry name" value="RIBOc"/>
    <property type="match status" value="1"/>
</dbReference>
<keyword evidence="3 9" id="KW-0698">rRNA processing</keyword>
<comment type="subunit">
    <text evidence="9">Homodimer.</text>
</comment>
<dbReference type="AlphaFoldDB" id="A0A2H0KRG4"/>
<feature type="binding site" evidence="9">
    <location>
        <position position="161"/>
    </location>
    <ligand>
        <name>Mg(2+)</name>
        <dbReference type="ChEBI" id="CHEBI:18420"/>
    </ligand>
</feature>
<accession>A0A2H0KRG4</accession>
<feature type="active site" evidence="9">
    <location>
        <position position="90"/>
    </location>
</feature>
<keyword evidence="6 9" id="KW-0255">Endonuclease</keyword>
<evidence type="ECO:0000313" key="13">
    <source>
        <dbReference type="Proteomes" id="UP000231550"/>
    </source>
</evidence>
<dbReference type="GO" id="GO:0006364">
    <property type="term" value="P:rRNA processing"/>
    <property type="evidence" value="ECO:0007669"/>
    <property type="project" value="UniProtKB-UniRule"/>
</dbReference>
<keyword evidence="9" id="KW-0963">Cytoplasm</keyword>
<dbReference type="InterPro" id="IPR000999">
    <property type="entry name" value="RNase_III_dom"/>
</dbReference>
<evidence type="ECO:0000256" key="4">
    <source>
        <dbReference type="ARBA" id="ARBA00022664"/>
    </source>
</evidence>
<gene>
    <name evidence="9 12" type="primary">rnc</name>
    <name evidence="12" type="ORF">COV85_00395</name>
</gene>
<dbReference type="GO" id="GO:0006397">
    <property type="term" value="P:mRNA processing"/>
    <property type="evidence" value="ECO:0007669"/>
    <property type="project" value="UniProtKB-UniRule"/>
</dbReference>
<dbReference type="InterPro" id="IPR014720">
    <property type="entry name" value="dsRBD_dom"/>
</dbReference>
<keyword evidence="9" id="KW-0819">tRNA processing</keyword>
<name>A0A2H0KRG4_9BACT</name>
<dbReference type="GO" id="GO:0046872">
    <property type="term" value="F:metal ion binding"/>
    <property type="evidence" value="ECO:0007669"/>
    <property type="project" value="UniProtKB-KW"/>
</dbReference>
<dbReference type="SUPFAM" id="SSF69065">
    <property type="entry name" value="RNase III domain-like"/>
    <property type="match status" value="1"/>
</dbReference>
<dbReference type="Pfam" id="PF00035">
    <property type="entry name" value="dsrm"/>
    <property type="match status" value="1"/>
</dbReference>
<keyword evidence="4 9" id="KW-0507">mRNA processing</keyword>
<dbReference type="Gene3D" id="1.10.1520.10">
    <property type="entry name" value="Ribonuclease III domain"/>
    <property type="match status" value="1"/>
</dbReference>
<dbReference type="NCBIfam" id="TIGR02191">
    <property type="entry name" value="RNaseIII"/>
    <property type="match status" value="1"/>
</dbReference>
<dbReference type="SMART" id="SM00358">
    <property type="entry name" value="DSRM"/>
    <property type="match status" value="1"/>
</dbReference>
<dbReference type="PANTHER" id="PTHR11207">
    <property type="entry name" value="RIBONUCLEASE III"/>
    <property type="match status" value="1"/>
</dbReference>
<dbReference type="PROSITE" id="PS00517">
    <property type="entry name" value="RNASE_3_1"/>
    <property type="match status" value="1"/>
</dbReference>
<evidence type="ECO:0000256" key="2">
    <source>
        <dbReference type="ARBA" id="ARBA00010183"/>
    </source>
</evidence>
<dbReference type="HAMAP" id="MF_00104">
    <property type="entry name" value="RNase_III"/>
    <property type="match status" value="1"/>
</dbReference>
<dbReference type="FunFam" id="1.10.1520.10:FF:000001">
    <property type="entry name" value="Ribonuclease 3"/>
    <property type="match status" value="1"/>
</dbReference>
<feature type="binding site" evidence="9">
    <location>
        <position position="158"/>
    </location>
    <ligand>
        <name>Mg(2+)</name>
        <dbReference type="ChEBI" id="CHEBI:18420"/>
    </ligand>
</feature>
<feature type="active site" evidence="9">
    <location>
        <position position="161"/>
    </location>
</feature>